<accession>A0A382CTP4</accession>
<protein>
    <submittedName>
        <fullName evidence="2">Uncharacterized protein</fullName>
    </submittedName>
</protein>
<feature type="region of interest" description="Disordered" evidence="1">
    <location>
        <begin position="1"/>
        <end position="90"/>
    </location>
</feature>
<feature type="compositionally biased region" description="Polar residues" evidence="1">
    <location>
        <begin position="1"/>
        <end position="12"/>
    </location>
</feature>
<proteinExistence type="predicted"/>
<feature type="compositionally biased region" description="Basic residues" evidence="1">
    <location>
        <begin position="66"/>
        <end position="84"/>
    </location>
</feature>
<feature type="non-terminal residue" evidence="2">
    <location>
        <position position="90"/>
    </location>
</feature>
<evidence type="ECO:0000313" key="2">
    <source>
        <dbReference type="EMBL" id="SVB29212.1"/>
    </source>
</evidence>
<name>A0A382CTP4_9ZZZZ</name>
<reference evidence="2" key="1">
    <citation type="submission" date="2018-05" db="EMBL/GenBank/DDBJ databases">
        <authorList>
            <person name="Lanie J.A."/>
            <person name="Ng W.-L."/>
            <person name="Kazmierczak K.M."/>
            <person name="Andrzejewski T.M."/>
            <person name="Davidsen T.M."/>
            <person name="Wayne K.J."/>
            <person name="Tettelin H."/>
            <person name="Glass J.I."/>
            <person name="Rusch D."/>
            <person name="Podicherti R."/>
            <person name="Tsui H.-C.T."/>
            <person name="Winkler M.E."/>
        </authorList>
    </citation>
    <scope>NUCLEOTIDE SEQUENCE</scope>
</reference>
<sequence>PHRCTGPSTSWRSAKGPCVGRRPCRRCRRDGHPARPRPGPRACLWRTPGPTPPAVPRPPPRPDRHGRPHPGRARQPRHLVRGRPRPGPVV</sequence>
<gene>
    <name evidence="2" type="ORF">METZ01_LOCUS182066</name>
</gene>
<dbReference type="EMBL" id="UINC01035969">
    <property type="protein sequence ID" value="SVB29212.1"/>
    <property type="molecule type" value="Genomic_DNA"/>
</dbReference>
<feature type="non-terminal residue" evidence="2">
    <location>
        <position position="1"/>
    </location>
</feature>
<feature type="compositionally biased region" description="Pro residues" evidence="1">
    <location>
        <begin position="49"/>
        <end position="59"/>
    </location>
</feature>
<evidence type="ECO:0000256" key="1">
    <source>
        <dbReference type="SAM" id="MobiDB-lite"/>
    </source>
</evidence>
<organism evidence="2">
    <name type="scientific">marine metagenome</name>
    <dbReference type="NCBI Taxonomy" id="408172"/>
    <lineage>
        <taxon>unclassified sequences</taxon>
        <taxon>metagenomes</taxon>
        <taxon>ecological metagenomes</taxon>
    </lineage>
</organism>
<dbReference type="AlphaFoldDB" id="A0A382CTP4"/>